<protein>
    <submittedName>
        <fullName evidence="2">Uncharacterized protein</fullName>
    </submittedName>
</protein>
<evidence type="ECO:0000256" key="1">
    <source>
        <dbReference type="SAM" id="Phobius"/>
    </source>
</evidence>
<keyword evidence="1" id="KW-0472">Membrane</keyword>
<keyword evidence="1" id="KW-0812">Transmembrane</keyword>
<dbReference type="AlphaFoldDB" id="A0A8D8VCY2"/>
<keyword evidence="1" id="KW-1133">Transmembrane helix</keyword>
<evidence type="ECO:0000313" key="2">
    <source>
        <dbReference type="EMBL" id="CAG6721214.1"/>
    </source>
</evidence>
<reference evidence="2" key="1">
    <citation type="submission" date="2021-05" db="EMBL/GenBank/DDBJ databases">
        <authorList>
            <person name="Alioto T."/>
            <person name="Alioto T."/>
            <person name="Gomez Garrido J."/>
        </authorList>
    </citation>
    <scope>NUCLEOTIDE SEQUENCE</scope>
</reference>
<proteinExistence type="predicted"/>
<accession>A0A8D8VCY2</accession>
<dbReference type="EMBL" id="HBUF01361827">
    <property type="protein sequence ID" value="CAG6721214.1"/>
    <property type="molecule type" value="Transcribed_RNA"/>
</dbReference>
<organism evidence="2">
    <name type="scientific">Cacopsylla melanoneura</name>
    <dbReference type="NCBI Taxonomy" id="428564"/>
    <lineage>
        <taxon>Eukaryota</taxon>
        <taxon>Metazoa</taxon>
        <taxon>Ecdysozoa</taxon>
        <taxon>Arthropoda</taxon>
        <taxon>Hexapoda</taxon>
        <taxon>Insecta</taxon>
        <taxon>Pterygota</taxon>
        <taxon>Neoptera</taxon>
        <taxon>Paraneoptera</taxon>
        <taxon>Hemiptera</taxon>
        <taxon>Sternorrhyncha</taxon>
        <taxon>Psylloidea</taxon>
        <taxon>Psyllidae</taxon>
        <taxon>Psyllinae</taxon>
        <taxon>Cacopsylla</taxon>
    </lineage>
</organism>
<sequence length="112" mass="12434">MVVGREVPLPFKYSLTFSIVLKPGFFSITLLNLFFKFSGHASGSSSTNIQCSDLSRPAPCTAQCSRAGDILYLYLATVLGESGTLSHTFRGKQGFFFLFQVKIYHFSNNYAK</sequence>
<feature type="transmembrane region" description="Helical" evidence="1">
    <location>
        <begin position="15"/>
        <end position="35"/>
    </location>
</feature>
<name>A0A8D8VCY2_9HEMI</name>